<dbReference type="InterPro" id="IPR035959">
    <property type="entry name" value="RutC-like_sf"/>
</dbReference>
<dbReference type="InterPro" id="IPR006175">
    <property type="entry name" value="YjgF/YER057c/UK114"/>
</dbReference>
<organism evidence="1 2">
    <name type="scientific">Streptomyces olivaceiscleroticus</name>
    <dbReference type="NCBI Taxonomy" id="68245"/>
    <lineage>
        <taxon>Bacteria</taxon>
        <taxon>Bacillati</taxon>
        <taxon>Actinomycetota</taxon>
        <taxon>Actinomycetes</taxon>
        <taxon>Kitasatosporales</taxon>
        <taxon>Streptomycetaceae</taxon>
        <taxon>Streptomyces</taxon>
    </lineage>
</organism>
<name>A0ABP3K1T5_9ACTN</name>
<proteinExistence type="predicted"/>
<accession>A0ABP3K1T5</accession>
<dbReference type="PANTHER" id="PTHR43760:SF1">
    <property type="entry name" value="ENDORIBONUCLEASE L-PSP_CHORISMATE MUTASE-LIKE DOMAIN-CONTAINING PROTEIN"/>
    <property type="match status" value="1"/>
</dbReference>
<protein>
    <submittedName>
        <fullName evidence="1">RidA family protein</fullName>
    </submittedName>
</protein>
<keyword evidence="2" id="KW-1185">Reference proteome</keyword>
<reference evidence="2" key="1">
    <citation type="journal article" date="2019" name="Int. J. Syst. Evol. Microbiol.">
        <title>The Global Catalogue of Microorganisms (GCM) 10K type strain sequencing project: providing services to taxonomists for standard genome sequencing and annotation.</title>
        <authorList>
            <consortium name="The Broad Institute Genomics Platform"/>
            <consortium name="The Broad Institute Genome Sequencing Center for Infectious Disease"/>
            <person name="Wu L."/>
            <person name="Ma J."/>
        </authorList>
    </citation>
    <scope>NUCLEOTIDE SEQUENCE [LARGE SCALE GENOMIC DNA]</scope>
    <source>
        <strain evidence="2">JCM 4805</strain>
    </source>
</reference>
<dbReference type="Pfam" id="PF01042">
    <property type="entry name" value="Ribonuc_L-PSP"/>
    <property type="match status" value="1"/>
</dbReference>
<dbReference type="CDD" id="cd02199">
    <property type="entry name" value="YjgF_YER057c_UK114_like_1"/>
    <property type="match status" value="1"/>
</dbReference>
<evidence type="ECO:0000313" key="1">
    <source>
        <dbReference type="EMBL" id="GAA0466980.1"/>
    </source>
</evidence>
<gene>
    <name evidence="1" type="ORF">GCM10010361_33990</name>
</gene>
<sequence>MVRMSAGVSRRLAELGWKLPEVNPPKGVYTPAVANGCHVYVSGQIPMVGGQLAAVGRVGGEVSADQAQELSRHCALAALAAAETVVGLDHVVRVVKVVGYVSSAEGFTGQLGVVNGASELFVALFGEAGQHACSAVGVRDLPFGVPVEIEVLLEVAV</sequence>
<dbReference type="Gene3D" id="3.30.1330.40">
    <property type="entry name" value="RutC-like"/>
    <property type="match status" value="1"/>
</dbReference>
<dbReference type="PANTHER" id="PTHR43760">
    <property type="entry name" value="ENDORIBONUCLEASE-RELATED"/>
    <property type="match status" value="1"/>
</dbReference>
<comment type="caution">
    <text evidence="1">The sequence shown here is derived from an EMBL/GenBank/DDBJ whole genome shotgun (WGS) entry which is preliminary data.</text>
</comment>
<dbReference type="Proteomes" id="UP001500909">
    <property type="component" value="Unassembled WGS sequence"/>
</dbReference>
<dbReference type="InterPro" id="IPR013813">
    <property type="entry name" value="Endoribo_LPSP/chorism_mut-like"/>
</dbReference>
<evidence type="ECO:0000313" key="2">
    <source>
        <dbReference type="Proteomes" id="UP001500909"/>
    </source>
</evidence>
<dbReference type="SUPFAM" id="SSF55298">
    <property type="entry name" value="YjgF-like"/>
    <property type="match status" value="1"/>
</dbReference>
<dbReference type="EMBL" id="BAAABY010000023">
    <property type="protein sequence ID" value="GAA0466980.1"/>
    <property type="molecule type" value="Genomic_DNA"/>
</dbReference>